<evidence type="ECO:0000313" key="3">
    <source>
        <dbReference type="Proteomes" id="UP000214688"/>
    </source>
</evidence>
<protein>
    <recommendedName>
        <fullName evidence="1">DUF1659 domain-containing protein</fullName>
    </recommendedName>
</protein>
<dbReference type="KEGG" id="tab:CIG75_17770"/>
<accession>A0A223D587</accession>
<sequence>MIDINQGFSSMVLRLQTGTDGEGNAVYKDKSYPRVLPTATADDLYQVGEALASLSSWRLSFIQRVDREDLVRI</sequence>
<gene>
    <name evidence="2" type="ORF">CIG75_17770</name>
</gene>
<dbReference type="Proteomes" id="UP000214688">
    <property type="component" value="Chromosome"/>
</dbReference>
<dbReference type="OrthoDB" id="48766at2"/>
<evidence type="ECO:0000313" key="2">
    <source>
        <dbReference type="EMBL" id="ASS76633.1"/>
    </source>
</evidence>
<dbReference type="InterPro" id="IPR012454">
    <property type="entry name" value="DUF1659"/>
</dbReference>
<dbReference type="RefSeq" id="WP_094237864.1">
    <property type="nucleotide sequence ID" value="NZ_CP022657.1"/>
</dbReference>
<reference evidence="2 3" key="1">
    <citation type="journal article" date="2015" name="Int. J. Syst. Evol. Microbiol.">
        <title>Tumebacillus algifaecis sp. nov., isolated from decomposing algal scum.</title>
        <authorList>
            <person name="Wu Y.F."/>
            <person name="Zhang B."/>
            <person name="Xing P."/>
            <person name="Wu Q.L."/>
            <person name="Liu S.J."/>
        </authorList>
    </citation>
    <scope>NUCLEOTIDE SEQUENCE [LARGE SCALE GENOMIC DNA]</scope>
    <source>
        <strain evidence="2 3">THMBR28</strain>
    </source>
</reference>
<feature type="domain" description="DUF1659" evidence="1">
    <location>
        <begin position="9"/>
        <end position="71"/>
    </location>
</feature>
<keyword evidence="3" id="KW-1185">Reference proteome</keyword>
<name>A0A223D587_9BACL</name>
<evidence type="ECO:0000259" key="1">
    <source>
        <dbReference type="Pfam" id="PF07872"/>
    </source>
</evidence>
<dbReference type="Pfam" id="PF07872">
    <property type="entry name" value="DUF1659"/>
    <property type="match status" value="1"/>
</dbReference>
<dbReference type="EMBL" id="CP022657">
    <property type="protein sequence ID" value="ASS76633.1"/>
    <property type="molecule type" value="Genomic_DNA"/>
</dbReference>
<organism evidence="2 3">
    <name type="scientific">Tumebacillus algifaecis</name>
    <dbReference type="NCBI Taxonomy" id="1214604"/>
    <lineage>
        <taxon>Bacteria</taxon>
        <taxon>Bacillati</taxon>
        <taxon>Bacillota</taxon>
        <taxon>Bacilli</taxon>
        <taxon>Bacillales</taxon>
        <taxon>Alicyclobacillaceae</taxon>
        <taxon>Tumebacillus</taxon>
    </lineage>
</organism>
<dbReference type="AlphaFoldDB" id="A0A223D587"/>
<proteinExistence type="predicted"/>